<feature type="compositionally biased region" description="Basic and acidic residues" evidence="1">
    <location>
        <begin position="176"/>
        <end position="191"/>
    </location>
</feature>
<proteinExistence type="predicted"/>
<evidence type="ECO:0000313" key="2">
    <source>
        <dbReference type="EMBL" id="KAB0375368.1"/>
    </source>
</evidence>
<sequence>MGSIPGWGSSPGGNPLRYFLPGESHGQRSLAESEKRKKMQQEVVEVLEINAKSKKCNPVEAGLYIFKAWKLDSGILYSGGILPKKLPEKPATNQKNQTLRSRVYWRINTLCEALPFLHLVRCCVSEKKEIPLTAPRTPAFVRKKRTPKPTQEDEDEEQSVPKIPVRTVEIHPFSFDSKKSLAEREENKTTAERGGAQVLGASFASFYPL</sequence>
<name>A0A5N3XP04_MUNRE</name>
<comment type="caution">
    <text evidence="2">The sequence shown here is derived from an EMBL/GenBank/DDBJ whole genome shotgun (WGS) entry which is preliminary data.</text>
</comment>
<evidence type="ECO:0000256" key="1">
    <source>
        <dbReference type="SAM" id="MobiDB-lite"/>
    </source>
</evidence>
<organism evidence="2 3">
    <name type="scientific">Muntiacus reevesi</name>
    <name type="common">Reeves' muntjac</name>
    <name type="synonym">Cervus reevesi</name>
    <dbReference type="NCBI Taxonomy" id="9886"/>
    <lineage>
        <taxon>Eukaryota</taxon>
        <taxon>Metazoa</taxon>
        <taxon>Chordata</taxon>
        <taxon>Craniata</taxon>
        <taxon>Vertebrata</taxon>
        <taxon>Euteleostomi</taxon>
        <taxon>Mammalia</taxon>
        <taxon>Eutheria</taxon>
        <taxon>Laurasiatheria</taxon>
        <taxon>Artiodactyla</taxon>
        <taxon>Ruminantia</taxon>
        <taxon>Pecora</taxon>
        <taxon>Cervidae</taxon>
        <taxon>Muntiacinae</taxon>
        <taxon>Muntiacus</taxon>
    </lineage>
</organism>
<accession>A0A5N3XP04</accession>
<dbReference type="Proteomes" id="UP000326062">
    <property type="component" value="Chromosome 8"/>
</dbReference>
<feature type="region of interest" description="Disordered" evidence="1">
    <location>
        <begin position="142"/>
        <end position="194"/>
    </location>
</feature>
<reference evidence="2 3" key="1">
    <citation type="submission" date="2019-06" db="EMBL/GenBank/DDBJ databases">
        <title>Discovery of a novel chromosome fission-fusion reversal in muntjac.</title>
        <authorList>
            <person name="Mudd A.B."/>
            <person name="Bredeson J.V."/>
            <person name="Baum R."/>
            <person name="Hockemeyer D."/>
            <person name="Rokhsar D.S."/>
        </authorList>
    </citation>
    <scope>NUCLEOTIDE SEQUENCE [LARGE SCALE GENOMIC DNA]</scope>
    <source>
        <strain evidence="2">UCam_UCB_Mr</strain>
        <tissue evidence="2">Fibroblast cell line</tissue>
    </source>
</reference>
<dbReference type="EMBL" id="VCEB01000007">
    <property type="protein sequence ID" value="KAB0375368.1"/>
    <property type="molecule type" value="Genomic_DNA"/>
</dbReference>
<evidence type="ECO:0000313" key="3">
    <source>
        <dbReference type="Proteomes" id="UP000326062"/>
    </source>
</evidence>
<gene>
    <name evidence="2" type="ORF">FD755_013860</name>
</gene>
<dbReference type="AlphaFoldDB" id="A0A5N3XP04"/>
<keyword evidence="3" id="KW-1185">Reference proteome</keyword>
<protein>
    <submittedName>
        <fullName evidence="2">Uncharacterized protein</fullName>
    </submittedName>
</protein>